<feature type="region of interest" description="Disordered" evidence="1">
    <location>
        <begin position="1"/>
        <end position="126"/>
    </location>
</feature>
<dbReference type="Pfam" id="PF12572">
    <property type="entry name" value="DUF3752"/>
    <property type="match status" value="1"/>
</dbReference>
<keyword evidence="4" id="KW-1185">Reference proteome</keyword>
<dbReference type="EMBL" id="JAIZAY010000013">
    <property type="protein sequence ID" value="KAJ8030950.1"/>
    <property type="molecule type" value="Genomic_DNA"/>
</dbReference>
<protein>
    <submittedName>
        <fullName evidence="3">GPALPP motifs-containing protein 1</fullName>
    </submittedName>
</protein>
<feature type="compositionally biased region" description="Polar residues" evidence="1">
    <location>
        <begin position="236"/>
        <end position="246"/>
    </location>
</feature>
<dbReference type="Proteomes" id="UP001152320">
    <property type="component" value="Chromosome 13"/>
</dbReference>
<feature type="compositionally biased region" description="Basic and acidic residues" evidence="1">
    <location>
        <begin position="28"/>
        <end position="40"/>
    </location>
</feature>
<accession>A0A9Q1BQV0</accession>
<gene>
    <name evidence="3" type="ORF">HOLleu_27510</name>
</gene>
<sequence length="309" mass="35044">MSLTSSKNDGNQSAEEDDNVYGPSLPPELRKTASKEDQKHSPSRGGKSEVLGPPLPPGFKQSTESDDEEGTYGPSLPPGFKKPEDSEEEDCFGPPLPPGHIREEVSSEEEGEIIGPLPPSSSDMKNVKTVAEQFEERATKMKDRLQGKDESSAPKRETWMTELPDNYKSFGLGPRSFRKNALPENDDRSVWTDTPADQERKLRERLLAKTQGKDKKPQAEPKLSERDRMIADQVDAYNQSERNQSLMDMHTSSRKRKAEEANEKKERRPFDREIDLQVNRFDEAQRKNLIKKSAKLDSRFAHSKDKVFL</sequence>
<reference evidence="3" key="1">
    <citation type="submission" date="2021-10" db="EMBL/GenBank/DDBJ databases">
        <title>Tropical sea cucumber genome reveals ecological adaptation and Cuvierian tubules defense mechanism.</title>
        <authorList>
            <person name="Chen T."/>
        </authorList>
    </citation>
    <scope>NUCLEOTIDE SEQUENCE</scope>
    <source>
        <strain evidence="3">Nanhai2018</strain>
        <tissue evidence="3">Muscle</tissue>
    </source>
</reference>
<feature type="domain" description="DUF3752" evidence="2">
    <location>
        <begin position="172"/>
        <end position="300"/>
    </location>
</feature>
<feature type="compositionally biased region" description="Basic and acidic residues" evidence="1">
    <location>
        <begin position="197"/>
        <end position="230"/>
    </location>
</feature>
<feature type="compositionally biased region" description="Polar residues" evidence="1">
    <location>
        <begin position="1"/>
        <end position="13"/>
    </location>
</feature>
<evidence type="ECO:0000313" key="3">
    <source>
        <dbReference type="EMBL" id="KAJ8030950.1"/>
    </source>
</evidence>
<dbReference type="AlphaFoldDB" id="A0A9Q1BQV0"/>
<feature type="compositionally biased region" description="Basic and acidic residues" evidence="1">
    <location>
        <begin position="257"/>
        <end position="275"/>
    </location>
</feature>
<evidence type="ECO:0000259" key="2">
    <source>
        <dbReference type="Pfam" id="PF12572"/>
    </source>
</evidence>
<evidence type="ECO:0000313" key="4">
    <source>
        <dbReference type="Proteomes" id="UP001152320"/>
    </source>
</evidence>
<dbReference type="InterPro" id="IPR022226">
    <property type="entry name" value="DUF3752"/>
</dbReference>
<feature type="region of interest" description="Disordered" evidence="1">
    <location>
        <begin position="138"/>
        <end position="275"/>
    </location>
</feature>
<comment type="caution">
    <text evidence="3">The sequence shown here is derived from an EMBL/GenBank/DDBJ whole genome shotgun (WGS) entry which is preliminary data.</text>
</comment>
<proteinExistence type="predicted"/>
<dbReference type="InterPro" id="IPR046331">
    <property type="entry name" value="GPAM1-like"/>
</dbReference>
<organism evidence="3 4">
    <name type="scientific">Holothuria leucospilota</name>
    <name type="common">Black long sea cucumber</name>
    <name type="synonym">Mertensiothuria leucospilota</name>
    <dbReference type="NCBI Taxonomy" id="206669"/>
    <lineage>
        <taxon>Eukaryota</taxon>
        <taxon>Metazoa</taxon>
        <taxon>Echinodermata</taxon>
        <taxon>Eleutherozoa</taxon>
        <taxon>Echinozoa</taxon>
        <taxon>Holothuroidea</taxon>
        <taxon>Aspidochirotacea</taxon>
        <taxon>Aspidochirotida</taxon>
        <taxon>Holothuriidae</taxon>
        <taxon>Holothuria</taxon>
    </lineage>
</organism>
<dbReference type="PANTHER" id="PTHR46370">
    <property type="entry name" value="GPALPP MOTIFS-CONTAINING PROTEIN 1"/>
    <property type="match status" value="1"/>
</dbReference>
<dbReference type="PANTHER" id="PTHR46370:SF1">
    <property type="entry name" value="GPALPP MOTIFS-CONTAINING PROTEIN 1"/>
    <property type="match status" value="1"/>
</dbReference>
<dbReference type="OrthoDB" id="73491at2759"/>
<evidence type="ECO:0000256" key="1">
    <source>
        <dbReference type="SAM" id="MobiDB-lite"/>
    </source>
</evidence>
<feature type="compositionally biased region" description="Basic and acidic residues" evidence="1">
    <location>
        <begin position="138"/>
        <end position="159"/>
    </location>
</feature>
<name>A0A9Q1BQV0_HOLLE</name>